<dbReference type="EMBL" id="CP003923">
    <property type="protein sequence ID" value="AIC96530.1"/>
    <property type="molecule type" value="Genomic_DNA"/>
</dbReference>
<evidence type="ECO:0000256" key="3">
    <source>
        <dbReference type="ARBA" id="ARBA00062323"/>
    </source>
</evidence>
<comment type="similarity">
    <text evidence="1">Belongs to the ParA family.</text>
</comment>
<gene>
    <name evidence="6" type="ORF">BleG1_3988</name>
</gene>
<dbReference type="Gene3D" id="3.40.50.300">
    <property type="entry name" value="P-loop containing nucleotide triphosphate hydrolases"/>
    <property type="match status" value="1"/>
</dbReference>
<proteinExistence type="inferred from homology"/>
<evidence type="ECO:0000259" key="5">
    <source>
        <dbReference type="Pfam" id="PF13614"/>
    </source>
</evidence>
<dbReference type="PANTHER" id="PTHR13696">
    <property type="entry name" value="P-LOOP CONTAINING NUCLEOSIDE TRIPHOSPHATE HYDROLASE"/>
    <property type="match status" value="1"/>
</dbReference>
<protein>
    <recommendedName>
        <fullName evidence="4">Sporulation initiation inhibitor protein Soj</fullName>
    </recommendedName>
</protein>
<evidence type="ECO:0000313" key="6">
    <source>
        <dbReference type="EMBL" id="AIC96530.1"/>
    </source>
</evidence>
<evidence type="ECO:0000313" key="7">
    <source>
        <dbReference type="Proteomes" id="UP000027142"/>
    </source>
</evidence>
<dbReference type="AlphaFoldDB" id="A0A060M3D2"/>
<dbReference type="SUPFAM" id="SSF52540">
    <property type="entry name" value="P-loop containing nucleoside triphosphate hydrolases"/>
    <property type="match status" value="1"/>
</dbReference>
<dbReference type="InterPro" id="IPR050678">
    <property type="entry name" value="DNA_Partitioning_ATPase"/>
</dbReference>
<dbReference type="KEGG" id="ble:BleG1_3988"/>
<evidence type="ECO:0000256" key="1">
    <source>
        <dbReference type="ARBA" id="ARBA00006976"/>
    </source>
</evidence>
<comment type="subunit">
    <text evidence="3">Dimerizes in the presence of ATP but not ADP; ATP-binding is required for double-stranded (ds)DNA-binding. Interacts with DnaA.</text>
</comment>
<dbReference type="PANTHER" id="PTHR13696:SF52">
    <property type="entry name" value="PARA FAMILY PROTEIN CT_582"/>
    <property type="match status" value="1"/>
</dbReference>
<dbReference type="CDD" id="cd02042">
    <property type="entry name" value="ParAB_family"/>
    <property type="match status" value="1"/>
</dbReference>
<feature type="domain" description="AAA" evidence="5">
    <location>
        <begin position="20"/>
        <end position="196"/>
    </location>
</feature>
<keyword evidence="7" id="KW-1185">Reference proteome</keyword>
<dbReference type="InterPro" id="IPR025669">
    <property type="entry name" value="AAA_dom"/>
</dbReference>
<dbReference type="eggNOG" id="COG1192">
    <property type="taxonomic scope" value="Bacteria"/>
</dbReference>
<dbReference type="STRING" id="1246626.BleG1_3988"/>
<organism evidence="6 7">
    <name type="scientific">Shouchella lehensis G1</name>
    <dbReference type="NCBI Taxonomy" id="1246626"/>
    <lineage>
        <taxon>Bacteria</taxon>
        <taxon>Bacillati</taxon>
        <taxon>Bacillota</taxon>
        <taxon>Bacilli</taxon>
        <taxon>Bacillales</taxon>
        <taxon>Bacillaceae</taxon>
        <taxon>Shouchella</taxon>
    </lineage>
</organism>
<dbReference type="PATRIC" id="fig|1246626.3.peg.3979"/>
<evidence type="ECO:0000256" key="4">
    <source>
        <dbReference type="ARBA" id="ARBA00071824"/>
    </source>
</evidence>
<dbReference type="Pfam" id="PF13614">
    <property type="entry name" value="AAA_31"/>
    <property type="match status" value="1"/>
</dbReference>
<name>A0A060M3D2_9BACI</name>
<evidence type="ECO:0000256" key="2">
    <source>
        <dbReference type="ARBA" id="ARBA00049360"/>
    </source>
</evidence>
<dbReference type="FunFam" id="3.40.50.300:FF:000285">
    <property type="entry name" value="Sporulation initiation inhibitor Soj"/>
    <property type="match status" value="1"/>
</dbReference>
<accession>A0A060M3D2</accession>
<dbReference type="HOGENOM" id="CLU_037612_1_4_9"/>
<dbReference type="InterPro" id="IPR027417">
    <property type="entry name" value="P-loop_NTPase"/>
</dbReference>
<sequence length="271" mass="29423">MQGNKEGMFLQRRKVGVQVSKIIAVANQKGGVGKTTSSVNLAACLAHLGKKVLLVDIDPQGNATSGVGVEKGDVDECIYDVLIDDVPASKVIFPTSVRNLDVIPATIQLSGAEIELVPTISREVRLKKALTPLKETYDYIFIDCPPSLGLLTINALTASDSVIIPVQCEYYALEGLSQLLNTVRLVQKHLNTSLAIEGVLLTMLDARTNLGIQVIEEVKKYFRDKVFDTIIPRTIRLGEAPSYGKPIIEYDAKSRGAEVYIDLAKEVVANG</sequence>
<dbReference type="Proteomes" id="UP000027142">
    <property type="component" value="Chromosome"/>
</dbReference>
<reference evidence="6 7" key="1">
    <citation type="journal article" date="2014" name="Gene">
        <title>A comparative genomic analysis of the alkalitolerant soil bacterium Bacillus lehensis G1.</title>
        <authorList>
            <person name="Noor Y.M."/>
            <person name="Samsulrizal N.H."/>
            <person name="Jema'on N.A."/>
            <person name="Low K.O."/>
            <person name="Ramli A.N."/>
            <person name="Alias N.I."/>
            <person name="Damis S.I."/>
            <person name="Fuzi S.F."/>
            <person name="Isa M.N."/>
            <person name="Murad A.M."/>
            <person name="Raih M.F."/>
            <person name="Bakar F.D."/>
            <person name="Najimudin N."/>
            <person name="Mahadi N.M."/>
            <person name="Illias R.M."/>
        </authorList>
    </citation>
    <scope>NUCLEOTIDE SEQUENCE [LARGE SCALE GENOMIC DNA]</scope>
    <source>
        <strain evidence="6 7">G1</strain>
    </source>
</reference>
<comment type="catalytic activity">
    <reaction evidence="2">
        <text>ATP + H2O = ADP + phosphate + H(+)</text>
        <dbReference type="Rhea" id="RHEA:13065"/>
        <dbReference type="ChEBI" id="CHEBI:15377"/>
        <dbReference type="ChEBI" id="CHEBI:15378"/>
        <dbReference type="ChEBI" id="CHEBI:30616"/>
        <dbReference type="ChEBI" id="CHEBI:43474"/>
        <dbReference type="ChEBI" id="CHEBI:456216"/>
    </reaction>
</comment>